<keyword evidence="2" id="KW-0472">Membrane</keyword>
<comment type="caution">
    <text evidence="3">The sequence shown here is derived from an EMBL/GenBank/DDBJ whole genome shotgun (WGS) entry which is preliminary data.</text>
</comment>
<gene>
    <name evidence="3" type="ORF">JOF56_002693</name>
</gene>
<feature type="compositionally biased region" description="Basic and acidic residues" evidence="1">
    <location>
        <begin position="296"/>
        <end position="311"/>
    </location>
</feature>
<evidence type="ECO:0000313" key="3">
    <source>
        <dbReference type="EMBL" id="MBP2322308.1"/>
    </source>
</evidence>
<organism evidence="3 4">
    <name type="scientific">Kibdelosporangium banguiense</name>
    <dbReference type="NCBI Taxonomy" id="1365924"/>
    <lineage>
        <taxon>Bacteria</taxon>
        <taxon>Bacillati</taxon>
        <taxon>Actinomycetota</taxon>
        <taxon>Actinomycetes</taxon>
        <taxon>Pseudonocardiales</taxon>
        <taxon>Pseudonocardiaceae</taxon>
        <taxon>Kibdelosporangium</taxon>
    </lineage>
</organism>
<dbReference type="RefSeq" id="WP_209637687.1">
    <property type="nucleotide sequence ID" value="NZ_JAGINW010000001.1"/>
</dbReference>
<proteinExistence type="predicted"/>
<sequence>MTREEGPERTQRTVAELLAKYGNSPDESAPRRRRRRADDAEETAPQAIIDRVLSDSGTNLPRIPADDPPQPPQVQAPTSRHRPVPQPPQPPPPVTPPPSIAAQALQPTQRQMPPVAPPERQRRMPQSSQSLPRPTPQPKPQPSSQWPAPPAEPGGLAARLDGRQDSRTDMRAVPVDQPPMPAEGVTEQMPRIPDELSQPGNRTGQHPAPHRVARTARGPQPSMPLPQPPPAYPQHEPDERDNYPTEYHGFDPVGGEATQYAEAPQFGEATQYAEPPQFGESTQYVEGLEREEDYEDSRRSMRSIEDERPIGADDFDEDEDEGKPASPVKEWLSMAGQLAIGVIGGAALWLGFNWLWGKLPAAALGVALVVIIGLVWVVRKIRRADDLQTTILTVLVGLVVTVSPAAMLLLNR</sequence>
<keyword evidence="2" id="KW-1133">Transmembrane helix</keyword>
<feature type="transmembrane region" description="Helical" evidence="2">
    <location>
        <begin position="390"/>
        <end position="410"/>
    </location>
</feature>
<feature type="compositionally biased region" description="Pro residues" evidence="1">
    <location>
        <begin position="84"/>
        <end position="99"/>
    </location>
</feature>
<evidence type="ECO:0000256" key="1">
    <source>
        <dbReference type="SAM" id="MobiDB-lite"/>
    </source>
</evidence>
<dbReference type="EMBL" id="JAGINW010000001">
    <property type="protein sequence ID" value="MBP2322308.1"/>
    <property type="molecule type" value="Genomic_DNA"/>
</dbReference>
<feature type="transmembrane region" description="Helical" evidence="2">
    <location>
        <begin position="331"/>
        <end position="352"/>
    </location>
</feature>
<evidence type="ECO:0000256" key="2">
    <source>
        <dbReference type="SAM" id="Phobius"/>
    </source>
</evidence>
<protein>
    <submittedName>
        <fullName evidence="3">Uncharacterized protein</fullName>
    </submittedName>
</protein>
<feature type="region of interest" description="Disordered" evidence="1">
    <location>
        <begin position="19"/>
        <end position="257"/>
    </location>
</feature>
<keyword evidence="2" id="KW-0812">Transmembrane</keyword>
<reference evidence="3 4" key="1">
    <citation type="submission" date="2021-03" db="EMBL/GenBank/DDBJ databases">
        <title>Sequencing the genomes of 1000 actinobacteria strains.</title>
        <authorList>
            <person name="Klenk H.-P."/>
        </authorList>
    </citation>
    <scope>NUCLEOTIDE SEQUENCE [LARGE SCALE GENOMIC DNA]</scope>
    <source>
        <strain evidence="3 4">DSM 46670</strain>
    </source>
</reference>
<feature type="compositionally biased region" description="Pro residues" evidence="1">
    <location>
        <begin position="221"/>
        <end position="232"/>
    </location>
</feature>
<feature type="compositionally biased region" description="Basic and acidic residues" evidence="1">
    <location>
        <begin position="160"/>
        <end position="170"/>
    </location>
</feature>
<name>A0ABS4TD00_9PSEU</name>
<feature type="transmembrane region" description="Helical" evidence="2">
    <location>
        <begin position="358"/>
        <end position="378"/>
    </location>
</feature>
<dbReference type="Proteomes" id="UP001519332">
    <property type="component" value="Unassembled WGS sequence"/>
</dbReference>
<feature type="compositionally biased region" description="Pro residues" evidence="1">
    <location>
        <begin position="133"/>
        <end position="152"/>
    </location>
</feature>
<feature type="region of interest" description="Disordered" evidence="1">
    <location>
        <begin position="270"/>
        <end position="326"/>
    </location>
</feature>
<keyword evidence="4" id="KW-1185">Reference proteome</keyword>
<accession>A0ABS4TD00</accession>
<evidence type="ECO:0000313" key="4">
    <source>
        <dbReference type="Proteomes" id="UP001519332"/>
    </source>
</evidence>